<evidence type="ECO:0000256" key="4">
    <source>
        <dbReference type="ARBA" id="ARBA00022737"/>
    </source>
</evidence>
<dbReference type="InterPro" id="IPR000299">
    <property type="entry name" value="FERM_domain"/>
</dbReference>
<keyword evidence="5" id="KW-0009">Actin-binding</keyword>
<evidence type="ECO:0000313" key="8">
    <source>
        <dbReference type="EMBL" id="KFV55252.1"/>
    </source>
</evidence>
<dbReference type="InterPro" id="IPR038185">
    <property type="entry name" value="MyTH4_dom_sf"/>
</dbReference>
<protein>
    <submittedName>
        <fullName evidence="8">Unconventional myosin-XV</fullName>
    </submittedName>
</protein>
<keyword evidence="4" id="KW-0677">Repeat</keyword>
<dbReference type="InterPro" id="IPR051567">
    <property type="entry name" value="Unconventional_Myosin_ATPase"/>
</dbReference>
<dbReference type="GO" id="GO:0005856">
    <property type="term" value="C:cytoskeleton"/>
    <property type="evidence" value="ECO:0007669"/>
    <property type="project" value="InterPro"/>
</dbReference>
<dbReference type="PROSITE" id="PS51016">
    <property type="entry name" value="MYTH4"/>
    <property type="match status" value="1"/>
</dbReference>
<evidence type="ECO:0000259" key="7">
    <source>
        <dbReference type="PROSITE" id="PS51016"/>
    </source>
</evidence>
<evidence type="ECO:0000256" key="5">
    <source>
        <dbReference type="ARBA" id="ARBA00023203"/>
    </source>
</evidence>
<dbReference type="GO" id="GO:0003779">
    <property type="term" value="F:actin binding"/>
    <property type="evidence" value="ECO:0007669"/>
    <property type="project" value="UniProtKB-KW"/>
</dbReference>
<feature type="domain" description="FERM" evidence="6">
    <location>
        <begin position="217"/>
        <end position="488"/>
    </location>
</feature>
<dbReference type="SUPFAM" id="SSF47031">
    <property type="entry name" value="Second domain of FERM"/>
    <property type="match status" value="1"/>
</dbReference>
<evidence type="ECO:0000256" key="1">
    <source>
        <dbReference type="ARBA" id="ARBA00004496"/>
    </source>
</evidence>
<sequence>QSSVPSLTSEPNSTMLVPAGDRYTMIDFATAYFREAQSMQGLKGMSAEKKNVADLVQHTKVPIQESLLRYSDSELNELATKNFKTLMRFMGDQSKLKNQNEVDCIYEILKLCKEKENLHDEVYCQVIKQVTHNPKQESVLRGWLLLNLLTGYFLPSNILMPYATKFLQLASSDPSSTHHDIAKICQSNLRKNFMYGGRRHLPFPVETEALLKGHGARRMVILMPGGVEYLTRIKTFTVAKELLQEICEQMGAGEQEEIQEFVLLAIRNKTVRPIRSEEYLHDYLLEDKLVTVTLRRLTWRTPLHFENQIYTDVHYGQMLWDYLNGKILLSRSKEMEMQVGVLATLQHWAKTERNKSALSREELSEYTPKTLQSSIRLQALENHVGMLLRTRQPLQPVDAKIQFIEHMMKLPFFGYNIYFVERVSDDTIPVPCFFGVNKEEIIVVDDTTQVVSCVIPLKELQNMRTLRPVSDGGLPGIELNYGSPPRTL</sequence>
<dbReference type="Gene3D" id="1.25.40.530">
    <property type="entry name" value="MyTH4 domain"/>
    <property type="match status" value="1"/>
</dbReference>
<keyword evidence="9" id="KW-1185">Reference proteome</keyword>
<dbReference type="AlphaFoldDB" id="A0A093FC48"/>
<comment type="similarity">
    <text evidence="2">Belongs to the TRAFAC class myosin-kinesin ATPase superfamily. Myosin family.</text>
</comment>
<evidence type="ECO:0000256" key="2">
    <source>
        <dbReference type="ARBA" id="ARBA00008314"/>
    </source>
</evidence>
<dbReference type="EMBL" id="KK392093">
    <property type="protein sequence ID" value="KFV55252.1"/>
    <property type="molecule type" value="Genomic_DNA"/>
</dbReference>
<feature type="domain" description="MyTH4" evidence="7">
    <location>
        <begin position="58"/>
        <end position="211"/>
    </location>
</feature>
<dbReference type="InterPro" id="IPR035963">
    <property type="entry name" value="FERM_2"/>
</dbReference>
<reference evidence="8 9" key="1">
    <citation type="submission" date="2014-04" db="EMBL/GenBank/DDBJ databases">
        <title>Genome evolution of avian class.</title>
        <authorList>
            <person name="Zhang G."/>
            <person name="Li C."/>
        </authorList>
    </citation>
    <scope>NUCLEOTIDE SEQUENCE [LARGE SCALE GENOMIC DNA]</scope>
    <source>
        <strain evidence="8">BGI_N341</strain>
    </source>
</reference>
<organism evidence="8 9">
    <name type="scientific">Tyto alba</name>
    <name type="common">Barn owl</name>
    <dbReference type="NCBI Taxonomy" id="56313"/>
    <lineage>
        <taxon>Eukaryota</taxon>
        <taxon>Metazoa</taxon>
        <taxon>Chordata</taxon>
        <taxon>Craniata</taxon>
        <taxon>Vertebrata</taxon>
        <taxon>Euteleostomi</taxon>
        <taxon>Archelosauria</taxon>
        <taxon>Archosauria</taxon>
        <taxon>Dinosauria</taxon>
        <taxon>Saurischia</taxon>
        <taxon>Theropoda</taxon>
        <taxon>Coelurosauria</taxon>
        <taxon>Aves</taxon>
        <taxon>Neognathae</taxon>
        <taxon>Neoaves</taxon>
        <taxon>Telluraves</taxon>
        <taxon>Strigiformes</taxon>
        <taxon>Tytonidae</taxon>
        <taxon>Tyto</taxon>
    </lineage>
</organism>
<proteinExistence type="inferred from homology"/>
<evidence type="ECO:0000313" key="9">
    <source>
        <dbReference type="Proteomes" id="UP000054190"/>
    </source>
</evidence>
<gene>
    <name evidence="8" type="ORF">N341_06841</name>
</gene>
<name>A0A093FC48_TYTAL</name>
<evidence type="ECO:0000256" key="3">
    <source>
        <dbReference type="ARBA" id="ARBA00022490"/>
    </source>
</evidence>
<dbReference type="PROSITE" id="PS50057">
    <property type="entry name" value="FERM_3"/>
    <property type="match status" value="1"/>
</dbReference>
<accession>A0A093FC48</accession>
<evidence type="ECO:0000259" key="6">
    <source>
        <dbReference type="PROSITE" id="PS50057"/>
    </source>
</evidence>
<dbReference type="InterPro" id="IPR019748">
    <property type="entry name" value="FERM_central"/>
</dbReference>
<feature type="non-terminal residue" evidence="8">
    <location>
        <position position="488"/>
    </location>
</feature>
<feature type="non-terminal residue" evidence="8">
    <location>
        <position position="1"/>
    </location>
</feature>
<dbReference type="PANTHER" id="PTHR22692">
    <property type="entry name" value="MYOSIN VII, XV"/>
    <property type="match status" value="1"/>
</dbReference>
<dbReference type="InterPro" id="IPR000857">
    <property type="entry name" value="MyTH4_dom"/>
</dbReference>
<dbReference type="GO" id="GO:0005737">
    <property type="term" value="C:cytoplasm"/>
    <property type="evidence" value="ECO:0007669"/>
    <property type="project" value="UniProtKB-SubCell"/>
</dbReference>
<dbReference type="PANTHER" id="PTHR22692:SF16">
    <property type="entry name" value="MYOSIN XVB"/>
    <property type="match status" value="1"/>
</dbReference>
<dbReference type="Pfam" id="PF00373">
    <property type="entry name" value="FERM_M"/>
    <property type="match status" value="1"/>
</dbReference>
<dbReference type="SMART" id="SM00139">
    <property type="entry name" value="MyTH4"/>
    <property type="match status" value="1"/>
</dbReference>
<comment type="subcellular location">
    <subcellularLocation>
        <location evidence="1">Cytoplasm</location>
    </subcellularLocation>
</comment>
<dbReference type="Proteomes" id="UP000054190">
    <property type="component" value="Unassembled WGS sequence"/>
</dbReference>
<dbReference type="Pfam" id="PF00784">
    <property type="entry name" value="MyTH4"/>
    <property type="match status" value="1"/>
</dbReference>
<keyword evidence="3" id="KW-0963">Cytoplasm</keyword>